<dbReference type="SUPFAM" id="SSF53335">
    <property type="entry name" value="S-adenosyl-L-methionine-dependent methyltransferases"/>
    <property type="match status" value="1"/>
</dbReference>
<gene>
    <name evidence="4" type="ORF">NQ317_004667</name>
</gene>
<proteinExistence type="predicted"/>
<evidence type="ECO:0000256" key="2">
    <source>
        <dbReference type="ARBA" id="ARBA00022679"/>
    </source>
</evidence>
<dbReference type="Proteomes" id="UP001162164">
    <property type="component" value="Unassembled WGS sequence"/>
</dbReference>
<sequence>MIAWQEGNAEKLPFEDNSFNAYTIAFGIRNCTHIDKVLEEAYRVLQPGGRFIALNLVMWKILKLNGYMISTVFKTTDFGQWKPYQYLVESIRQFPNQENFKLMIEEAGFRQVISRISL</sequence>
<dbReference type="PROSITE" id="PS51608">
    <property type="entry name" value="SAM_MT_UBIE"/>
    <property type="match status" value="1"/>
</dbReference>
<dbReference type="PANTHER" id="PTHR43591:SF24">
    <property type="entry name" value="2-METHOXY-6-POLYPRENYL-1,4-BENZOQUINOL METHYLASE, MITOCHONDRIAL"/>
    <property type="match status" value="1"/>
</dbReference>
<evidence type="ECO:0000313" key="5">
    <source>
        <dbReference type="Proteomes" id="UP001162164"/>
    </source>
</evidence>
<keyword evidence="3" id="KW-0949">S-adenosyl-L-methionine</keyword>
<dbReference type="Gene3D" id="3.40.50.150">
    <property type="entry name" value="Vaccinia Virus protein VP39"/>
    <property type="match status" value="1"/>
</dbReference>
<dbReference type="PANTHER" id="PTHR43591">
    <property type="entry name" value="METHYLTRANSFERASE"/>
    <property type="match status" value="1"/>
</dbReference>
<dbReference type="InterPro" id="IPR004033">
    <property type="entry name" value="UbiE/COQ5_MeTrFase"/>
</dbReference>
<dbReference type="Pfam" id="PF01209">
    <property type="entry name" value="Ubie_methyltran"/>
    <property type="match status" value="1"/>
</dbReference>
<protein>
    <submittedName>
        <fullName evidence="4">Uncharacterized protein</fullName>
    </submittedName>
</protein>
<evidence type="ECO:0000313" key="4">
    <source>
        <dbReference type="EMBL" id="KAJ8972612.1"/>
    </source>
</evidence>
<evidence type="ECO:0000256" key="1">
    <source>
        <dbReference type="ARBA" id="ARBA00022603"/>
    </source>
</evidence>
<comment type="caution">
    <text evidence="4">The sequence shown here is derived from an EMBL/GenBank/DDBJ whole genome shotgun (WGS) entry which is preliminary data.</text>
</comment>
<dbReference type="CDD" id="cd02440">
    <property type="entry name" value="AdoMet_MTases"/>
    <property type="match status" value="1"/>
</dbReference>
<keyword evidence="2" id="KW-0808">Transferase</keyword>
<keyword evidence="1" id="KW-0489">Methyltransferase</keyword>
<keyword evidence="5" id="KW-1185">Reference proteome</keyword>
<organism evidence="4 5">
    <name type="scientific">Molorchus minor</name>
    <dbReference type="NCBI Taxonomy" id="1323400"/>
    <lineage>
        <taxon>Eukaryota</taxon>
        <taxon>Metazoa</taxon>
        <taxon>Ecdysozoa</taxon>
        <taxon>Arthropoda</taxon>
        <taxon>Hexapoda</taxon>
        <taxon>Insecta</taxon>
        <taxon>Pterygota</taxon>
        <taxon>Neoptera</taxon>
        <taxon>Endopterygota</taxon>
        <taxon>Coleoptera</taxon>
        <taxon>Polyphaga</taxon>
        <taxon>Cucujiformia</taxon>
        <taxon>Chrysomeloidea</taxon>
        <taxon>Cerambycidae</taxon>
        <taxon>Lamiinae</taxon>
        <taxon>Monochamini</taxon>
        <taxon>Molorchus</taxon>
    </lineage>
</organism>
<name>A0ABQ9J3J3_9CUCU</name>
<evidence type="ECO:0000256" key="3">
    <source>
        <dbReference type="ARBA" id="ARBA00022691"/>
    </source>
</evidence>
<dbReference type="InterPro" id="IPR029063">
    <property type="entry name" value="SAM-dependent_MTases_sf"/>
</dbReference>
<dbReference type="EMBL" id="JAPWTJ010001318">
    <property type="protein sequence ID" value="KAJ8972612.1"/>
    <property type="molecule type" value="Genomic_DNA"/>
</dbReference>
<reference evidence="4" key="1">
    <citation type="journal article" date="2023" name="Insect Mol. Biol.">
        <title>Genome sequencing provides insights into the evolution of gene families encoding plant cell wall-degrading enzymes in longhorned beetles.</title>
        <authorList>
            <person name="Shin N.R."/>
            <person name="Okamura Y."/>
            <person name="Kirsch R."/>
            <person name="Pauchet Y."/>
        </authorList>
    </citation>
    <scope>NUCLEOTIDE SEQUENCE</scope>
    <source>
        <strain evidence="4">MMC_N1</strain>
    </source>
</reference>
<accession>A0ABQ9J3J3</accession>